<comment type="caution">
    <text evidence="4">The sequence shown here is derived from an EMBL/GenBank/DDBJ whole genome shotgun (WGS) entry which is preliminary data.</text>
</comment>
<dbReference type="PROSITE" id="PS00018">
    <property type="entry name" value="EF_HAND_1"/>
    <property type="match status" value="1"/>
</dbReference>
<gene>
    <name evidence="4" type="ORF">RI543_000756</name>
</gene>
<sequence>MEHSQSITFNQLNQEYISRLRDAFQMFDDDGDGMINESDLIKSLQSVGKIIESNDPVLNKMLSGKEAITFAEFLNVMSQQSGEFDEKELEQSLLQLSSTSTIESNEKTNAKYEIQEGDLIKLIEQNGIEDIHEFDKIFQTFIRKGVFNGKQFLDTISEK</sequence>
<keyword evidence="2" id="KW-0106">Calcium</keyword>
<dbReference type="SMART" id="SM00054">
    <property type="entry name" value="EFh"/>
    <property type="match status" value="1"/>
</dbReference>
<dbReference type="EMBL" id="JAWIZZ010000031">
    <property type="protein sequence ID" value="KAK5781574.1"/>
    <property type="molecule type" value="Genomic_DNA"/>
</dbReference>
<name>A0AAN7ZT38_9SACH</name>
<dbReference type="Gene3D" id="1.10.238.10">
    <property type="entry name" value="EF-hand"/>
    <property type="match status" value="1"/>
</dbReference>
<dbReference type="Proteomes" id="UP001306508">
    <property type="component" value="Unassembled WGS sequence"/>
</dbReference>
<dbReference type="InterPro" id="IPR018247">
    <property type="entry name" value="EF_Hand_1_Ca_BS"/>
</dbReference>
<accession>A0AAN7ZT38</accession>
<evidence type="ECO:0000313" key="4">
    <source>
        <dbReference type="EMBL" id="KAK5781574.1"/>
    </source>
</evidence>
<evidence type="ECO:0000259" key="3">
    <source>
        <dbReference type="PROSITE" id="PS50222"/>
    </source>
</evidence>
<organism evidence="4 5">
    <name type="scientific">Arxiozyma heterogenica</name>
    <dbReference type="NCBI Taxonomy" id="278026"/>
    <lineage>
        <taxon>Eukaryota</taxon>
        <taxon>Fungi</taxon>
        <taxon>Dikarya</taxon>
        <taxon>Ascomycota</taxon>
        <taxon>Saccharomycotina</taxon>
        <taxon>Saccharomycetes</taxon>
        <taxon>Saccharomycetales</taxon>
        <taxon>Saccharomycetaceae</taxon>
        <taxon>Arxiozyma</taxon>
    </lineage>
</organism>
<dbReference type="PROSITE" id="PS50222">
    <property type="entry name" value="EF_HAND_2"/>
    <property type="match status" value="1"/>
</dbReference>
<dbReference type="Pfam" id="PF13405">
    <property type="entry name" value="EF-hand_6"/>
    <property type="match status" value="1"/>
</dbReference>
<dbReference type="InterPro" id="IPR002048">
    <property type="entry name" value="EF_hand_dom"/>
</dbReference>
<evidence type="ECO:0000256" key="2">
    <source>
        <dbReference type="ARBA" id="ARBA00022837"/>
    </source>
</evidence>
<dbReference type="GO" id="GO:0005509">
    <property type="term" value="F:calcium ion binding"/>
    <property type="evidence" value="ECO:0007669"/>
    <property type="project" value="InterPro"/>
</dbReference>
<evidence type="ECO:0000256" key="1">
    <source>
        <dbReference type="ARBA" id="ARBA00022737"/>
    </source>
</evidence>
<keyword evidence="1" id="KW-0677">Repeat</keyword>
<feature type="domain" description="EF-hand" evidence="3">
    <location>
        <begin position="15"/>
        <end position="50"/>
    </location>
</feature>
<reference evidence="5" key="1">
    <citation type="submission" date="2023-07" db="EMBL/GenBank/DDBJ databases">
        <title>A draft genome of Kazachstania heterogenica Y-27499.</title>
        <authorList>
            <person name="Donic C."/>
            <person name="Kralova J.S."/>
            <person name="Fidel L."/>
            <person name="Ben-Dor S."/>
            <person name="Jung S."/>
        </authorList>
    </citation>
    <scope>NUCLEOTIDE SEQUENCE [LARGE SCALE GENOMIC DNA]</scope>
    <source>
        <strain evidence="5">Y27499</strain>
    </source>
</reference>
<keyword evidence="5" id="KW-1185">Reference proteome</keyword>
<dbReference type="SUPFAM" id="SSF47473">
    <property type="entry name" value="EF-hand"/>
    <property type="match status" value="1"/>
</dbReference>
<protein>
    <recommendedName>
        <fullName evidence="3">EF-hand domain-containing protein</fullName>
    </recommendedName>
</protein>
<dbReference type="InterPro" id="IPR011992">
    <property type="entry name" value="EF-hand-dom_pair"/>
</dbReference>
<dbReference type="PANTHER" id="PTHR23049">
    <property type="entry name" value="MYOSIN REGULATORY LIGHT CHAIN 2"/>
    <property type="match status" value="1"/>
</dbReference>
<dbReference type="AlphaFoldDB" id="A0AAN7ZT38"/>
<evidence type="ECO:0000313" key="5">
    <source>
        <dbReference type="Proteomes" id="UP001306508"/>
    </source>
</evidence>
<dbReference type="InterPro" id="IPR050403">
    <property type="entry name" value="Myosin_RLC"/>
</dbReference>
<proteinExistence type="predicted"/>